<evidence type="ECO:0000313" key="4">
    <source>
        <dbReference type="Proteomes" id="UP000466442"/>
    </source>
</evidence>
<dbReference type="EMBL" id="WIXP02000013">
    <property type="protein sequence ID" value="KAF6201163.1"/>
    <property type="molecule type" value="Genomic_DNA"/>
</dbReference>
<sequence length="319" mass="35753">MLLEVTGERVGKDSKIVGGSFVKDISETPWIVSVQTTSEGHLCGASLVTSEYVLTACHCLSLPTSNASEPTVPDDVGPYRFVAGVVNFDDMKNAQIGRARRFLVHPKCGEFLNLVFDYALAEMMEPFIINERVHTVKILTRDENLFGSTFQELLRNPKTECYVVGWGVTRRGQLGEDNRGHISKSLKKVYMYILPNNHCKYLFGRHDPGYLKFNFTKYHQICAAGRFGNESDCEGDSGGPVICGTYQVALISYGFQCGTTTPAGYATLDVFLEWFHKEILPMSSERSKKIVSAYGSPNDHFILYLVFTSFLLIIYKRES</sequence>
<organism evidence="3 4">
    <name type="scientific">Apolygus lucorum</name>
    <name type="common">Small green plant bug</name>
    <name type="synonym">Lygocoris lucorum</name>
    <dbReference type="NCBI Taxonomy" id="248454"/>
    <lineage>
        <taxon>Eukaryota</taxon>
        <taxon>Metazoa</taxon>
        <taxon>Ecdysozoa</taxon>
        <taxon>Arthropoda</taxon>
        <taxon>Hexapoda</taxon>
        <taxon>Insecta</taxon>
        <taxon>Pterygota</taxon>
        <taxon>Neoptera</taxon>
        <taxon>Paraneoptera</taxon>
        <taxon>Hemiptera</taxon>
        <taxon>Heteroptera</taxon>
        <taxon>Panheteroptera</taxon>
        <taxon>Cimicomorpha</taxon>
        <taxon>Miridae</taxon>
        <taxon>Mirini</taxon>
        <taxon>Apolygus</taxon>
    </lineage>
</organism>
<dbReference type="PROSITE" id="PS50240">
    <property type="entry name" value="TRYPSIN_DOM"/>
    <property type="match status" value="1"/>
</dbReference>
<dbReference type="Gene3D" id="2.40.10.10">
    <property type="entry name" value="Trypsin-like serine proteases"/>
    <property type="match status" value="1"/>
</dbReference>
<dbReference type="InterPro" id="IPR001254">
    <property type="entry name" value="Trypsin_dom"/>
</dbReference>
<name>A0A6A4ITI2_APOLU</name>
<dbReference type="GO" id="GO:0004252">
    <property type="term" value="F:serine-type endopeptidase activity"/>
    <property type="evidence" value="ECO:0007669"/>
    <property type="project" value="InterPro"/>
</dbReference>
<dbReference type="InterPro" id="IPR043504">
    <property type="entry name" value="Peptidase_S1_PA_chymotrypsin"/>
</dbReference>
<dbReference type="SUPFAM" id="SSF50494">
    <property type="entry name" value="Trypsin-like serine proteases"/>
    <property type="match status" value="1"/>
</dbReference>
<comment type="caution">
    <text evidence="3">The sequence shown here is derived from an EMBL/GenBank/DDBJ whole genome shotgun (WGS) entry which is preliminary data.</text>
</comment>
<proteinExistence type="inferred from homology"/>
<dbReference type="Proteomes" id="UP000466442">
    <property type="component" value="Unassembled WGS sequence"/>
</dbReference>
<dbReference type="Pfam" id="PF00089">
    <property type="entry name" value="Trypsin"/>
    <property type="match status" value="1"/>
</dbReference>
<dbReference type="GO" id="GO:0006508">
    <property type="term" value="P:proteolysis"/>
    <property type="evidence" value="ECO:0007669"/>
    <property type="project" value="InterPro"/>
</dbReference>
<gene>
    <name evidence="3" type="ORF">GE061_005610</name>
</gene>
<evidence type="ECO:0000313" key="3">
    <source>
        <dbReference type="EMBL" id="KAF6201163.1"/>
    </source>
</evidence>
<dbReference type="PRINTS" id="PR00722">
    <property type="entry name" value="CHYMOTRYPSIN"/>
</dbReference>
<protein>
    <submittedName>
        <fullName evidence="3">Uncharacterized protein</fullName>
    </submittedName>
</protein>
<reference evidence="3" key="1">
    <citation type="journal article" date="2021" name="Mol. Ecol. Resour.">
        <title>Apolygus lucorum genome provides insights into omnivorousness and mesophyll feeding.</title>
        <authorList>
            <person name="Liu Y."/>
            <person name="Liu H."/>
            <person name="Wang H."/>
            <person name="Huang T."/>
            <person name="Liu B."/>
            <person name="Yang B."/>
            <person name="Yin L."/>
            <person name="Li B."/>
            <person name="Zhang Y."/>
            <person name="Zhang S."/>
            <person name="Jiang F."/>
            <person name="Zhang X."/>
            <person name="Ren Y."/>
            <person name="Wang B."/>
            <person name="Wang S."/>
            <person name="Lu Y."/>
            <person name="Wu K."/>
            <person name="Fan W."/>
            <person name="Wang G."/>
        </authorList>
    </citation>
    <scope>NUCLEOTIDE SEQUENCE</scope>
    <source>
        <strain evidence="3">12Hb</strain>
    </source>
</reference>
<dbReference type="CDD" id="cd00190">
    <property type="entry name" value="Tryp_SPc"/>
    <property type="match status" value="1"/>
</dbReference>
<dbReference type="SMART" id="SM00020">
    <property type="entry name" value="Tryp_SPc"/>
    <property type="match status" value="1"/>
</dbReference>
<keyword evidence="4" id="KW-1185">Reference proteome</keyword>
<dbReference type="InterPro" id="IPR001314">
    <property type="entry name" value="Peptidase_S1A"/>
</dbReference>
<dbReference type="PANTHER" id="PTHR24256">
    <property type="entry name" value="TRYPTASE-RELATED"/>
    <property type="match status" value="1"/>
</dbReference>
<accession>A0A6A4ITI2</accession>
<comment type="similarity">
    <text evidence="2">Belongs to the peptidase S1 family. CLIP subfamily.</text>
</comment>
<dbReference type="InterPro" id="IPR009003">
    <property type="entry name" value="Peptidase_S1_PA"/>
</dbReference>
<dbReference type="InterPro" id="IPR051487">
    <property type="entry name" value="Ser/Thr_Proteases_Immune/Dev"/>
</dbReference>
<dbReference type="OrthoDB" id="6380398at2759"/>
<evidence type="ECO:0000256" key="2">
    <source>
        <dbReference type="ARBA" id="ARBA00024195"/>
    </source>
</evidence>
<keyword evidence="1" id="KW-1015">Disulfide bond</keyword>
<evidence type="ECO:0000256" key="1">
    <source>
        <dbReference type="ARBA" id="ARBA00023157"/>
    </source>
</evidence>
<dbReference type="AlphaFoldDB" id="A0A6A4ITI2"/>